<keyword evidence="2" id="KW-1185">Reference proteome</keyword>
<dbReference type="EMBL" id="FM178379">
    <property type="protein sequence ID" value="CAQ78696.1"/>
    <property type="molecule type" value="Genomic_DNA"/>
</dbReference>
<protein>
    <submittedName>
        <fullName evidence="1">Probable phage regulatory protein</fullName>
    </submittedName>
</protein>
<organism evidence="1 2">
    <name type="scientific">Aliivibrio salmonicida (strain LFI1238)</name>
    <name type="common">Vibrio salmonicida (strain LFI1238)</name>
    <dbReference type="NCBI Taxonomy" id="316275"/>
    <lineage>
        <taxon>Bacteria</taxon>
        <taxon>Pseudomonadati</taxon>
        <taxon>Pseudomonadota</taxon>
        <taxon>Gammaproteobacteria</taxon>
        <taxon>Vibrionales</taxon>
        <taxon>Vibrionaceae</taxon>
        <taxon>Aliivibrio</taxon>
    </lineage>
</organism>
<dbReference type="AlphaFoldDB" id="B6EIQ2"/>
<gene>
    <name evidence="1" type="ordered locus">VSAL_I1011</name>
</gene>
<dbReference type="eggNOG" id="ENOG5031NXF">
    <property type="taxonomic scope" value="Bacteria"/>
</dbReference>
<dbReference type="RefSeq" id="WP_012549770.1">
    <property type="nucleotide sequence ID" value="NC_011312.1"/>
</dbReference>
<evidence type="ECO:0000313" key="1">
    <source>
        <dbReference type="EMBL" id="CAQ78696.1"/>
    </source>
</evidence>
<dbReference type="HOGENOM" id="CLU_185257_2_0_6"/>
<name>B6EIQ2_ALISL</name>
<dbReference type="Proteomes" id="UP000001730">
    <property type="component" value="Chromosome 1"/>
</dbReference>
<accession>B6EIQ2</accession>
<proteinExistence type="predicted"/>
<dbReference type="KEGG" id="vsa:VSAL_I1011"/>
<reference evidence="1 2" key="1">
    <citation type="journal article" date="2008" name="BMC Genomics">
        <title>The genome sequence of the fish pathogen Aliivibrio salmonicida strain LFI1238 shows extensive evidence of gene decay.</title>
        <authorList>
            <person name="Hjerde E."/>
            <person name="Lorentzen M.S."/>
            <person name="Holden M.T."/>
            <person name="Seeger K."/>
            <person name="Paulsen S."/>
            <person name="Bason N."/>
            <person name="Churcher C."/>
            <person name="Harris D."/>
            <person name="Norbertczak H."/>
            <person name="Quail M.A."/>
            <person name="Sanders S."/>
            <person name="Thurston S."/>
            <person name="Parkhill J."/>
            <person name="Willassen N.P."/>
            <person name="Thomson N.R."/>
        </authorList>
    </citation>
    <scope>NUCLEOTIDE SEQUENCE [LARGE SCALE GENOMIC DNA]</scope>
    <source>
        <strain evidence="1 2">LFI1238</strain>
    </source>
</reference>
<evidence type="ECO:0000313" key="2">
    <source>
        <dbReference type="Proteomes" id="UP000001730"/>
    </source>
</evidence>
<sequence length="66" mass="7267">MASIAIVPPAPFWTKKKFSEQTGESMSSIENNIKSGKYPTLPKEAGKGLVRINIVKMFENSALQQV</sequence>